<dbReference type="PROSITE" id="PS51318">
    <property type="entry name" value="TAT"/>
    <property type="match status" value="1"/>
</dbReference>
<evidence type="ECO:0000259" key="11">
    <source>
        <dbReference type="PROSITE" id="PS51669"/>
    </source>
</evidence>
<reference evidence="12 13" key="1">
    <citation type="journal article" date="2016" name="Nat. Commun.">
        <title>Thousands of microbial genomes shed light on interconnected biogeochemical processes in an aquifer system.</title>
        <authorList>
            <person name="Anantharaman K."/>
            <person name="Brown C.T."/>
            <person name="Hug L.A."/>
            <person name="Sharon I."/>
            <person name="Castelle C.J."/>
            <person name="Probst A.J."/>
            <person name="Thomas B.C."/>
            <person name="Singh A."/>
            <person name="Wilkins M.J."/>
            <person name="Karaoz U."/>
            <person name="Brodie E.L."/>
            <person name="Williams K.H."/>
            <person name="Hubbard S.S."/>
            <person name="Banfield J.F."/>
        </authorList>
    </citation>
    <scope>NUCLEOTIDE SEQUENCE [LARGE SCALE GENOMIC DNA]</scope>
</reference>
<evidence type="ECO:0000313" key="12">
    <source>
        <dbReference type="EMBL" id="OGI50535.1"/>
    </source>
</evidence>
<protein>
    <recommendedName>
        <fullName evidence="11">4Fe-4S Mo/W bis-MGD-type domain-containing protein</fullName>
    </recommendedName>
</protein>
<evidence type="ECO:0000256" key="2">
    <source>
        <dbReference type="ARBA" id="ARBA00010312"/>
    </source>
</evidence>
<dbReference type="Pfam" id="PF04879">
    <property type="entry name" value="Molybdop_Fe4S4"/>
    <property type="match status" value="1"/>
</dbReference>
<evidence type="ECO:0000256" key="4">
    <source>
        <dbReference type="ARBA" id="ARBA00022505"/>
    </source>
</evidence>
<dbReference type="InterPro" id="IPR006311">
    <property type="entry name" value="TAT_signal"/>
</dbReference>
<evidence type="ECO:0000256" key="7">
    <source>
        <dbReference type="ARBA" id="ARBA00023002"/>
    </source>
</evidence>
<evidence type="ECO:0000256" key="9">
    <source>
        <dbReference type="ARBA" id="ARBA00023014"/>
    </source>
</evidence>
<dbReference type="InterPro" id="IPR006657">
    <property type="entry name" value="MoPterin_dinucl-bd_dom"/>
</dbReference>
<evidence type="ECO:0000256" key="10">
    <source>
        <dbReference type="SAM" id="MobiDB-lite"/>
    </source>
</evidence>
<accession>A0A1F6TZG6</accession>
<evidence type="ECO:0000256" key="5">
    <source>
        <dbReference type="ARBA" id="ARBA00022723"/>
    </source>
</evidence>
<dbReference type="PANTHER" id="PTHR43742">
    <property type="entry name" value="TRIMETHYLAMINE-N-OXIDE REDUCTASE"/>
    <property type="match status" value="1"/>
</dbReference>
<keyword evidence="3" id="KW-0004">4Fe-4S</keyword>
<comment type="similarity">
    <text evidence="2">Belongs to the prokaryotic molybdopterin-containing oxidoreductase family.</text>
</comment>
<dbReference type="STRING" id="1817768.A3A87_05640"/>
<name>A0A1F6TZG6_9PROT</name>
<sequence length="974" mass="108444">MKLLDNHLTRREFLKVSGTVAVLSQIQPVSAQEWLAQVGKTGSKPDMVGDSAKIVRSVCLMCHSGCGIQCTIVNGELVKIDGNPYHPNTYDYVAKGDIVEESDLDGGLNGRDVGTLCAKGQAGIYALYSPARLKHPLKRVGPRGSGKWKTISWNQALTEICEGGLLFKDVPGEKTRRVEGLKSILNNDKPIGAEDSDYMDEAPPEGYGPKRNQFVWAHGRNEQSPLTPRFVAGAAGVPNMLNHCDRCAGTFYNVVEHTLNVPPYEIGAYADYEYCSYLISVGTNITHADYPGQTKARYLQKFAKRMGPYAKEFKHVVVDPWLSPAAAKTLQSGKGEWIPLKPSTDAYFLVGMIRWMIENKAYKADFLALPNEQAAKKTGRRNWTDMTYLVRTKEPKLYLTGKDAGLGQADYVVLVGGKPTLFHEVDGPADLDAEVEIKGEKFKTVFRLLRERAQEKSLEECERECDIPVGTIAHLGKEFSSAKRPVIEMFRGPVQQSNGWWNGQALCILNMMVDNIDRKGGYIPGHKAYAGDVKGPGRKPSGVSVDRHKDKYQGKKPVSTRPWYPLAVRTVTSEFFSAAKMGYPYRIKAYLNYYNDPAYTQPYNSPVIEALLDLKAIPLTLSIDAYMGETTTLCDYVLPDTEYLERFGGFKTYPPVKTRVQALRQPVIGTLDPKTKNYRGIHPDVQTADDTLIQLAIRCGLPGFGKDGGGPGVDLFNSWQFWNEFYKNGDFKGEPGLDPDSRLVKLGGKFENPGKQYEGDYTRFPGGRQVRGLYAYATNVAANKNSMTGKFYDGLPQYRTIIDCKEQPLDPAIWKEYPLQLHTHKDAWHTQTRTMNNLWLASIKPQNYAEINPADAQKMGVVTGDWVKVKSPSSKHIPFVETSMGDGWYKMQVRVTSRIRPGVFSVSQSYGRWGAGGKAWATDGKPQFYDKRIAAGFSVNPLYMADPVLKDRCLIDPVAGGTQSYGTPLRVEKV</sequence>
<keyword evidence="5" id="KW-0479">Metal-binding</keyword>
<dbReference type="Gene3D" id="2.40.40.20">
    <property type="match status" value="1"/>
</dbReference>
<feature type="region of interest" description="Disordered" evidence="10">
    <location>
        <begin position="534"/>
        <end position="556"/>
    </location>
</feature>
<dbReference type="GO" id="GO:0051539">
    <property type="term" value="F:4 iron, 4 sulfur cluster binding"/>
    <property type="evidence" value="ECO:0007669"/>
    <property type="project" value="UniProtKB-KW"/>
</dbReference>
<dbReference type="Gene3D" id="2.20.25.90">
    <property type="entry name" value="ADC-like domains"/>
    <property type="match status" value="1"/>
</dbReference>
<organism evidence="12 13">
    <name type="scientific">Candidatus Muproteobacteria bacterium RIFCSPLOWO2_01_FULL_60_18</name>
    <dbReference type="NCBI Taxonomy" id="1817768"/>
    <lineage>
        <taxon>Bacteria</taxon>
        <taxon>Pseudomonadati</taxon>
        <taxon>Pseudomonadota</taxon>
        <taxon>Candidatus Muproteobacteria</taxon>
    </lineage>
</organism>
<comment type="cofactor">
    <cofactor evidence="1">
        <name>Mo-bis(molybdopterin guanine dinucleotide)</name>
        <dbReference type="ChEBI" id="CHEBI:60539"/>
    </cofactor>
</comment>
<keyword evidence="9" id="KW-0411">Iron-sulfur</keyword>
<dbReference type="InterPro" id="IPR006963">
    <property type="entry name" value="Mopterin_OxRdtase_4Fe-4S_dom"/>
</dbReference>
<dbReference type="EMBL" id="MFTC01000067">
    <property type="protein sequence ID" value="OGI50535.1"/>
    <property type="molecule type" value="Genomic_DNA"/>
</dbReference>
<keyword evidence="4" id="KW-0500">Molybdenum</keyword>
<dbReference type="Pfam" id="PF01568">
    <property type="entry name" value="Molydop_binding"/>
    <property type="match status" value="1"/>
</dbReference>
<evidence type="ECO:0000313" key="13">
    <source>
        <dbReference type="Proteomes" id="UP000179037"/>
    </source>
</evidence>
<feature type="domain" description="4Fe-4S Mo/W bis-MGD-type" evidence="11">
    <location>
        <begin position="52"/>
        <end position="131"/>
    </location>
</feature>
<dbReference type="Gene3D" id="3.40.228.10">
    <property type="entry name" value="Dimethylsulfoxide Reductase, domain 2"/>
    <property type="match status" value="1"/>
</dbReference>
<dbReference type="SUPFAM" id="SSF53706">
    <property type="entry name" value="Formate dehydrogenase/DMSO reductase, domains 1-3"/>
    <property type="match status" value="1"/>
</dbReference>
<gene>
    <name evidence="12" type="ORF">A3A87_05640</name>
</gene>
<dbReference type="GO" id="GO:0043546">
    <property type="term" value="F:molybdopterin cofactor binding"/>
    <property type="evidence" value="ECO:0007669"/>
    <property type="project" value="InterPro"/>
</dbReference>
<dbReference type="GO" id="GO:0046872">
    <property type="term" value="F:metal ion binding"/>
    <property type="evidence" value="ECO:0007669"/>
    <property type="project" value="UniProtKB-KW"/>
</dbReference>
<evidence type="ECO:0000256" key="6">
    <source>
        <dbReference type="ARBA" id="ARBA00022729"/>
    </source>
</evidence>
<dbReference type="InterPro" id="IPR050612">
    <property type="entry name" value="Prok_Mopterin_Oxidored"/>
</dbReference>
<dbReference type="InterPro" id="IPR009010">
    <property type="entry name" value="Asp_de-COase-like_dom_sf"/>
</dbReference>
<evidence type="ECO:0000256" key="3">
    <source>
        <dbReference type="ARBA" id="ARBA00022485"/>
    </source>
</evidence>
<dbReference type="Pfam" id="PF00384">
    <property type="entry name" value="Molybdopterin"/>
    <property type="match status" value="1"/>
</dbReference>
<keyword evidence="7" id="KW-0560">Oxidoreductase</keyword>
<dbReference type="InterPro" id="IPR006656">
    <property type="entry name" value="Mopterin_OxRdtase"/>
</dbReference>
<evidence type="ECO:0000256" key="8">
    <source>
        <dbReference type="ARBA" id="ARBA00023004"/>
    </source>
</evidence>
<proteinExistence type="inferred from homology"/>
<dbReference type="PANTHER" id="PTHR43742:SF9">
    <property type="entry name" value="TETRATHIONATE REDUCTASE SUBUNIT A"/>
    <property type="match status" value="1"/>
</dbReference>
<dbReference type="Gene3D" id="3.40.50.740">
    <property type="match status" value="2"/>
</dbReference>
<dbReference type="GO" id="GO:0016491">
    <property type="term" value="F:oxidoreductase activity"/>
    <property type="evidence" value="ECO:0007669"/>
    <property type="project" value="UniProtKB-KW"/>
</dbReference>
<dbReference type="AlphaFoldDB" id="A0A1F6TZG6"/>
<keyword evidence="6" id="KW-0732">Signal</keyword>
<keyword evidence="8" id="KW-0408">Iron</keyword>
<dbReference type="PROSITE" id="PS51669">
    <property type="entry name" value="4FE4S_MOW_BIS_MGD"/>
    <property type="match status" value="1"/>
</dbReference>
<dbReference type="SMART" id="SM00926">
    <property type="entry name" value="Molybdop_Fe4S4"/>
    <property type="match status" value="1"/>
</dbReference>
<dbReference type="SUPFAM" id="SSF50692">
    <property type="entry name" value="ADC-like"/>
    <property type="match status" value="1"/>
</dbReference>
<comment type="caution">
    <text evidence="12">The sequence shown here is derived from an EMBL/GenBank/DDBJ whole genome shotgun (WGS) entry which is preliminary data.</text>
</comment>
<dbReference type="Proteomes" id="UP000179037">
    <property type="component" value="Unassembled WGS sequence"/>
</dbReference>
<evidence type="ECO:0000256" key="1">
    <source>
        <dbReference type="ARBA" id="ARBA00001942"/>
    </source>
</evidence>